<keyword evidence="1" id="KW-0812">Transmembrane</keyword>
<dbReference type="EMBL" id="FZNN01000021">
    <property type="protein sequence ID" value="SNR75953.1"/>
    <property type="molecule type" value="Genomic_DNA"/>
</dbReference>
<sequence length="125" mass="13626">MNEGDLLSQLAPVRIPAEFAAFGLRDALLLMALGILTGVLLSPLLRLLTRPRPSRLSLARTAISRFRQVPDEARVVALANLLRKLDPSAPLPDGIHDGLYDPRNTMDAELLEQAVLAAARKRARA</sequence>
<proteinExistence type="predicted"/>
<organism evidence="2 3">
    <name type="scientific">Puniceibacterium sediminis</name>
    <dbReference type="NCBI Taxonomy" id="1608407"/>
    <lineage>
        <taxon>Bacteria</taxon>
        <taxon>Pseudomonadati</taxon>
        <taxon>Pseudomonadota</taxon>
        <taxon>Alphaproteobacteria</taxon>
        <taxon>Rhodobacterales</taxon>
        <taxon>Paracoccaceae</taxon>
        <taxon>Puniceibacterium</taxon>
    </lineage>
</organism>
<keyword evidence="1" id="KW-0472">Membrane</keyword>
<name>A0A238YZ92_9RHOB</name>
<dbReference type="Proteomes" id="UP000198417">
    <property type="component" value="Unassembled WGS sequence"/>
</dbReference>
<dbReference type="OrthoDB" id="7875541at2"/>
<feature type="transmembrane region" description="Helical" evidence="1">
    <location>
        <begin position="27"/>
        <end position="48"/>
    </location>
</feature>
<dbReference type="AlphaFoldDB" id="A0A238YZ92"/>
<evidence type="ECO:0000256" key="1">
    <source>
        <dbReference type="SAM" id="Phobius"/>
    </source>
</evidence>
<dbReference type="RefSeq" id="WP_089273061.1">
    <property type="nucleotide sequence ID" value="NZ_FZNN01000021.1"/>
</dbReference>
<keyword evidence="3" id="KW-1185">Reference proteome</keyword>
<accession>A0A238YZ92</accession>
<reference evidence="2 3" key="1">
    <citation type="submission" date="2017-06" db="EMBL/GenBank/DDBJ databases">
        <authorList>
            <person name="Kim H.J."/>
            <person name="Triplett B.A."/>
        </authorList>
    </citation>
    <scope>NUCLEOTIDE SEQUENCE [LARGE SCALE GENOMIC DNA]</scope>
    <source>
        <strain evidence="2 3">DSM 29052</strain>
    </source>
</reference>
<keyword evidence="1" id="KW-1133">Transmembrane helix</keyword>
<gene>
    <name evidence="2" type="ORF">SAMN06265370_12135</name>
</gene>
<evidence type="ECO:0000313" key="2">
    <source>
        <dbReference type="EMBL" id="SNR75953.1"/>
    </source>
</evidence>
<evidence type="ECO:0000313" key="3">
    <source>
        <dbReference type="Proteomes" id="UP000198417"/>
    </source>
</evidence>
<protein>
    <submittedName>
        <fullName evidence="2">Uncharacterized protein</fullName>
    </submittedName>
</protein>